<dbReference type="EMBL" id="KZ305046">
    <property type="protein sequence ID" value="PIA38033.1"/>
    <property type="molecule type" value="Genomic_DNA"/>
</dbReference>
<reference evidence="1 2" key="1">
    <citation type="submission" date="2017-09" db="EMBL/GenBank/DDBJ databases">
        <title>WGS assembly of Aquilegia coerulea Goldsmith.</title>
        <authorList>
            <person name="Hodges S."/>
            <person name="Kramer E."/>
            <person name="Nordborg M."/>
            <person name="Tomkins J."/>
            <person name="Borevitz J."/>
            <person name="Derieg N."/>
            <person name="Yan J."/>
            <person name="Mihaltcheva S."/>
            <person name="Hayes R.D."/>
            <person name="Rokhsar D."/>
        </authorList>
    </citation>
    <scope>NUCLEOTIDE SEQUENCE [LARGE SCALE GENOMIC DNA]</scope>
    <source>
        <strain evidence="2">cv. Goldsmith</strain>
    </source>
</reference>
<proteinExistence type="predicted"/>
<protein>
    <submittedName>
        <fullName evidence="1">Uncharacterized protein</fullName>
    </submittedName>
</protein>
<sequence length="75" mass="8625">MCKPKVKLWLNLNRTIESVGSNLLLNLNFPSLLRPLFTIESFHQIIFSSSPALPLQQLSLLRLRQVSIHIVQIVF</sequence>
<keyword evidence="2" id="KW-1185">Reference proteome</keyword>
<gene>
    <name evidence="1" type="ORF">AQUCO_02900109v1</name>
</gene>
<name>A0A2G5D3G5_AQUCA</name>
<evidence type="ECO:0000313" key="2">
    <source>
        <dbReference type="Proteomes" id="UP000230069"/>
    </source>
</evidence>
<evidence type="ECO:0000313" key="1">
    <source>
        <dbReference type="EMBL" id="PIA38033.1"/>
    </source>
</evidence>
<dbReference type="Proteomes" id="UP000230069">
    <property type="component" value="Unassembled WGS sequence"/>
</dbReference>
<dbReference type="InParanoid" id="A0A2G5D3G5"/>
<dbReference type="AlphaFoldDB" id="A0A2G5D3G5"/>
<organism evidence="1 2">
    <name type="scientific">Aquilegia coerulea</name>
    <name type="common">Rocky mountain columbine</name>
    <dbReference type="NCBI Taxonomy" id="218851"/>
    <lineage>
        <taxon>Eukaryota</taxon>
        <taxon>Viridiplantae</taxon>
        <taxon>Streptophyta</taxon>
        <taxon>Embryophyta</taxon>
        <taxon>Tracheophyta</taxon>
        <taxon>Spermatophyta</taxon>
        <taxon>Magnoliopsida</taxon>
        <taxon>Ranunculales</taxon>
        <taxon>Ranunculaceae</taxon>
        <taxon>Thalictroideae</taxon>
        <taxon>Aquilegia</taxon>
    </lineage>
</organism>
<accession>A0A2G5D3G5</accession>